<keyword evidence="2 6" id="KW-0812">Transmembrane</keyword>
<dbReference type="PROSITE" id="PS51352">
    <property type="entry name" value="THIOREDOXIN_2"/>
    <property type="match status" value="1"/>
</dbReference>
<evidence type="ECO:0000313" key="9">
    <source>
        <dbReference type="EMBL" id="KAJ4457712.1"/>
    </source>
</evidence>
<feature type="region of interest" description="Disordered" evidence="5">
    <location>
        <begin position="401"/>
        <end position="421"/>
    </location>
</feature>
<protein>
    <recommendedName>
        <fullName evidence="8">Thioredoxin domain-containing protein</fullName>
    </recommendedName>
</protein>
<evidence type="ECO:0000256" key="2">
    <source>
        <dbReference type="ARBA" id="ARBA00022692"/>
    </source>
</evidence>
<name>A0ABQ8UJ37_9EUKA</name>
<evidence type="ECO:0000313" key="10">
    <source>
        <dbReference type="Proteomes" id="UP001141327"/>
    </source>
</evidence>
<feature type="signal peptide" evidence="7">
    <location>
        <begin position="1"/>
        <end position="18"/>
    </location>
</feature>
<proteinExistence type="predicted"/>
<evidence type="ECO:0000259" key="8">
    <source>
        <dbReference type="PROSITE" id="PS51352"/>
    </source>
</evidence>
<evidence type="ECO:0000256" key="3">
    <source>
        <dbReference type="ARBA" id="ARBA00022989"/>
    </source>
</evidence>
<dbReference type="Pfam" id="PF00085">
    <property type="entry name" value="Thioredoxin"/>
    <property type="match status" value="1"/>
</dbReference>
<keyword evidence="10" id="KW-1185">Reference proteome</keyword>
<dbReference type="SUPFAM" id="SSF52833">
    <property type="entry name" value="Thioredoxin-like"/>
    <property type="match status" value="2"/>
</dbReference>
<dbReference type="PANTHER" id="PTHR46426">
    <property type="entry name" value="PROTEIN DISULFIDE-ISOMERASE TMX3"/>
    <property type="match status" value="1"/>
</dbReference>
<keyword evidence="3 6" id="KW-1133">Transmembrane helix</keyword>
<sequence length="421" mass="47677">MHVPRAALVLLCLGLAFAADEEAEQVNKNTDIVTLTKEDFDLQTSQGFWLVRFHATWCNHCKRMKPAWEELATKVKPLGYRIGDVDAPKEKDLAKRFGVRGYPTIFFIHGEPENRISKQYDGDHTVDEMEMFLTKMSKPPIQLIAAEDEIAPLISADPIVILFGEDVNDLYTRVATAFQPRHSWFYHYPKAALDSPKMKEMGVDALPAVMVLSTEFSRRYVGPWVQDPLQQWVSTNRHPLLTRLTRSVFPELRSMNKLLVFAVVNSAKPELSNRYTDFFRTLAAENTDERLFFLSVDAGHFNQFVRHYGVKQPQDIPRVMVLDSATQESWVDPGIDVWNPSEVRTFLASVSKGYTPPGLQPVSRKIMVWFRKYWKIVVPVTAVSLVALVTICVCCCCTRPSKKPAAGAASSPRVARSPKAD</sequence>
<dbReference type="PANTHER" id="PTHR46426:SF1">
    <property type="entry name" value="PROTEIN DISULFIDE-ISOMERASE TMX3"/>
    <property type="match status" value="1"/>
</dbReference>
<keyword evidence="7" id="KW-0732">Signal</keyword>
<evidence type="ECO:0000256" key="6">
    <source>
        <dbReference type="SAM" id="Phobius"/>
    </source>
</evidence>
<comment type="caution">
    <text evidence="9">The sequence shown here is derived from an EMBL/GenBank/DDBJ whole genome shotgun (WGS) entry which is preliminary data.</text>
</comment>
<accession>A0ABQ8UJ37</accession>
<dbReference type="CDD" id="cd02961">
    <property type="entry name" value="PDI_a_family"/>
    <property type="match status" value="1"/>
</dbReference>
<comment type="subcellular location">
    <subcellularLocation>
        <location evidence="1">Membrane</location>
        <topology evidence="1">Single-pass membrane protein</topology>
    </subcellularLocation>
</comment>
<evidence type="ECO:0000256" key="5">
    <source>
        <dbReference type="SAM" id="MobiDB-lite"/>
    </source>
</evidence>
<organism evidence="9 10">
    <name type="scientific">Paratrimastix pyriformis</name>
    <dbReference type="NCBI Taxonomy" id="342808"/>
    <lineage>
        <taxon>Eukaryota</taxon>
        <taxon>Metamonada</taxon>
        <taxon>Preaxostyla</taxon>
        <taxon>Paratrimastigidae</taxon>
        <taxon>Paratrimastix</taxon>
    </lineage>
</organism>
<feature type="compositionally biased region" description="Low complexity" evidence="5">
    <location>
        <begin position="403"/>
        <end position="412"/>
    </location>
</feature>
<keyword evidence="4 6" id="KW-0472">Membrane</keyword>
<dbReference type="EMBL" id="JAPMOS010000041">
    <property type="protein sequence ID" value="KAJ4457712.1"/>
    <property type="molecule type" value="Genomic_DNA"/>
</dbReference>
<dbReference type="InterPro" id="IPR052250">
    <property type="entry name" value="PDI_TMX3"/>
</dbReference>
<gene>
    <name evidence="9" type="ORF">PAPYR_6745</name>
</gene>
<reference evidence="9" key="1">
    <citation type="journal article" date="2022" name="bioRxiv">
        <title>Genomics of Preaxostyla Flagellates Illuminates Evolutionary Transitions and the Path Towards Mitochondrial Loss.</title>
        <authorList>
            <person name="Novak L.V.F."/>
            <person name="Treitli S.C."/>
            <person name="Pyrih J."/>
            <person name="Halakuc P."/>
            <person name="Pipaliya S.V."/>
            <person name="Vacek V."/>
            <person name="Brzon O."/>
            <person name="Soukal P."/>
            <person name="Eme L."/>
            <person name="Dacks J.B."/>
            <person name="Karnkowska A."/>
            <person name="Elias M."/>
            <person name="Hampl V."/>
        </authorList>
    </citation>
    <scope>NUCLEOTIDE SEQUENCE</scope>
    <source>
        <strain evidence="9">RCP-MX</strain>
    </source>
</reference>
<dbReference type="Gene3D" id="3.40.30.10">
    <property type="entry name" value="Glutaredoxin"/>
    <property type="match status" value="2"/>
</dbReference>
<dbReference type="Proteomes" id="UP001141327">
    <property type="component" value="Unassembled WGS sequence"/>
</dbReference>
<evidence type="ECO:0000256" key="4">
    <source>
        <dbReference type="ARBA" id="ARBA00023136"/>
    </source>
</evidence>
<feature type="domain" description="Thioredoxin" evidence="8">
    <location>
        <begin position="12"/>
        <end position="138"/>
    </location>
</feature>
<evidence type="ECO:0000256" key="7">
    <source>
        <dbReference type="SAM" id="SignalP"/>
    </source>
</evidence>
<dbReference type="InterPro" id="IPR036249">
    <property type="entry name" value="Thioredoxin-like_sf"/>
</dbReference>
<feature type="chain" id="PRO_5045753004" description="Thioredoxin domain-containing protein" evidence="7">
    <location>
        <begin position="19"/>
        <end position="421"/>
    </location>
</feature>
<evidence type="ECO:0000256" key="1">
    <source>
        <dbReference type="ARBA" id="ARBA00004167"/>
    </source>
</evidence>
<dbReference type="InterPro" id="IPR013766">
    <property type="entry name" value="Thioredoxin_domain"/>
</dbReference>
<feature type="transmembrane region" description="Helical" evidence="6">
    <location>
        <begin position="373"/>
        <end position="397"/>
    </location>
</feature>
<dbReference type="Pfam" id="PF13848">
    <property type="entry name" value="Thioredoxin_6"/>
    <property type="match status" value="1"/>
</dbReference>